<dbReference type="InterPro" id="IPR050093">
    <property type="entry name" value="ABC_SmlMolc_Importer"/>
</dbReference>
<evidence type="ECO:0000256" key="5">
    <source>
        <dbReference type="ARBA" id="ARBA00022840"/>
    </source>
</evidence>
<gene>
    <name evidence="7" type="ORF">FPZ08_15020</name>
</gene>
<dbReference type="Pfam" id="PF08402">
    <property type="entry name" value="TOBE_2"/>
    <property type="match status" value="1"/>
</dbReference>
<keyword evidence="8" id="KW-1185">Reference proteome</keyword>
<reference evidence="7 8" key="1">
    <citation type="submission" date="2019-07" db="EMBL/GenBank/DDBJ databases">
        <title>Full genome sequence of Devosia sp. Gsoil 520.</title>
        <authorList>
            <person name="Im W.-T."/>
        </authorList>
    </citation>
    <scope>NUCLEOTIDE SEQUENCE [LARGE SCALE GENOMIC DNA]</scope>
    <source>
        <strain evidence="7 8">Gsoil 520</strain>
    </source>
</reference>
<dbReference type="AlphaFoldDB" id="A0A5B8M0H8"/>
<dbReference type="GO" id="GO:0016887">
    <property type="term" value="F:ATP hydrolysis activity"/>
    <property type="evidence" value="ECO:0007669"/>
    <property type="project" value="InterPro"/>
</dbReference>
<sequence>MKSITRSFGDYQALSSMNLSIKAGEFVSLLGPSGCGKSTALNCLSGLLPLTAGEIWLDDRRIDTLPPERRGFGMVFQNYALFPHMSAKKNIRFGLEMRKVSAADQGRRVDNALSLVRLQQHADKLPGQLSGGQQQRVAIARAIVIEPPLVLMDEPLSNLDAALRIEMREEILRIHQTLGLTTIYVTHDQDEALAMSDRIVVMKEGVMQQQGAPQELYNRPINLDVALFMGYRNLLDVTAAAAPRAGRLTVSHKGVDLDATALTDIADGPLIAAFKPDDVVFSDSGLPATVDSVIYGGRDSTVKLDLENGGQIHARVSDPVRPGDRVHVSVSPEHLLVYPRPAQPIAGL</sequence>
<dbReference type="OrthoDB" id="9802264at2"/>
<dbReference type="KEGG" id="dea:FPZ08_15020"/>
<organism evidence="7 8">
    <name type="scientific">Devosia ginsengisoli</name>
    <dbReference type="NCBI Taxonomy" id="400770"/>
    <lineage>
        <taxon>Bacteria</taxon>
        <taxon>Pseudomonadati</taxon>
        <taxon>Pseudomonadota</taxon>
        <taxon>Alphaproteobacteria</taxon>
        <taxon>Hyphomicrobiales</taxon>
        <taxon>Devosiaceae</taxon>
        <taxon>Devosia</taxon>
    </lineage>
</organism>
<dbReference type="Gene3D" id="3.40.50.300">
    <property type="entry name" value="P-loop containing nucleotide triphosphate hydrolases"/>
    <property type="match status" value="1"/>
</dbReference>
<dbReference type="GO" id="GO:0005524">
    <property type="term" value="F:ATP binding"/>
    <property type="evidence" value="ECO:0007669"/>
    <property type="project" value="UniProtKB-KW"/>
</dbReference>
<evidence type="ECO:0000259" key="6">
    <source>
        <dbReference type="PROSITE" id="PS50893"/>
    </source>
</evidence>
<evidence type="ECO:0000313" key="8">
    <source>
        <dbReference type="Proteomes" id="UP000315364"/>
    </source>
</evidence>
<evidence type="ECO:0000256" key="2">
    <source>
        <dbReference type="ARBA" id="ARBA00005417"/>
    </source>
</evidence>
<dbReference type="InterPro" id="IPR003593">
    <property type="entry name" value="AAA+_ATPase"/>
</dbReference>
<comment type="similarity">
    <text evidence="2">Belongs to the ABC transporter superfamily.</text>
</comment>
<protein>
    <submittedName>
        <fullName evidence="7">ABC transporter ATP-binding protein</fullName>
    </submittedName>
</protein>
<dbReference type="FunFam" id="3.40.50.300:FF:000042">
    <property type="entry name" value="Maltose/maltodextrin ABC transporter, ATP-binding protein"/>
    <property type="match status" value="1"/>
</dbReference>
<dbReference type="PANTHER" id="PTHR42781">
    <property type="entry name" value="SPERMIDINE/PUTRESCINE IMPORT ATP-BINDING PROTEIN POTA"/>
    <property type="match status" value="1"/>
</dbReference>
<evidence type="ECO:0000256" key="3">
    <source>
        <dbReference type="ARBA" id="ARBA00022448"/>
    </source>
</evidence>
<evidence type="ECO:0000313" key="7">
    <source>
        <dbReference type="EMBL" id="QDZ13325.1"/>
    </source>
</evidence>
<comment type="subcellular location">
    <subcellularLocation>
        <location evidence="1">Cell inner membrane</location>
        <topology evidence="1">Peripheral membrane protein</topology>
    </subcellularLocation>
</comment>
<evidence type="ECO:0000256" key="4">
    <source>
        <dbReference type="ARBA" id="ARBA00022741"/>
    </source>
</evidence>
<dbReference type="PROSITE" id="PS50893">
    <property type="entry name" value="ABC_TRANSPORTER_2"/>
    <property type="match status" value="1"/>
</dbReference>
<dbReference type="GO" id="GO:0043190">
    <property type="term" value="C:ATP-binding cassette (ABC) transporter complex"/>
    <property type="evidence" value="ECO:0007669"/>
    <property type="project" value="InterPro"/>
</dbReference>
<dbReference type="InterPro" id="IPR013611">
    <property type="entry name" value="Transp-assoc_OB_typ2"/>
</dbReference>
<accession>A0A5B8M0H8</accession>
<dbReference type="Pfam" id="PF00005">
    <property type="entry name" value="ABC_tran"/>
    <property type="match status" value="1"/>
</dbReference>
<dbReference type="GO" id="GO:0140359">
    <property type="term" value="F:ABC-type transporter activity"/>
    <property type="evidence" value="ECO:0007669"/>
    <property type="project" value="UniProtKB-ARBA"/>
</dbReference>
<dbReference type="PANTHER" id="PTHR42781:SF4">
    <property type="entry name" value="SPERMIDINE_PUTRESCINE IMPORT ATP-BINDING PROTEIN POTA"/>
    <property type="match status" value="1"/>
</dbReference>
<keyword evidence="3" id="KW-0813">Transport</keyword>
<keyword evidence="5 7" id="KW-0067">ATP-binding</keyword>
<keyword evidence="4" id="KW-0547">Nucleotide-binding</keyword>
<dbReference type="SUPFAM" id="SSF52540">
    <property type="entry name" value="P-loop containing nucleoside triphosphate hydrolases"/>
    <property type="match status" value="1"/>
</dbReference>
<dbReference type="EMBL" id="CP042304">
    <property type="protein sequence ID" value="QDZ13325.1"/>
    <property type="molecule type" value="Genomic_DNA"/>
</dbReference>
<evidence type="ECO:0000256" key="1">
    <source>
        <dbReference type="ARBA" id="ARBA00004417"/>
    </source>
</evidence>
<name>A0A5B8M0H8_9HYPH</name>
<dbReference type="InterPro" id="IPR008995">
    <property type="entry name" value="Mo/tungstate-bd_C_term_dom"/>
</dbReference>
<dbReference type="SMART" id="SM00382">
    <property type="entry name" value="AAA"/>
    <property type="match status" value="1"/>
</dbReference>
<dbReference type="InterPro" id="IPR003439">
    <property type="entry name" value="ABC_transporter-like_ATP-bd"/>
</dbReference>
<dbReference type="RefSeq" id="WP_146293208.1">
    <property type="nucleotide sequence ID" value="NZ_CP042304.1"/>
</dbReference>
<dbReference type="Proteomes" id="UP000315364">
    <property type="component" value="Chromosome"/>
</dbReference>
<dbReference type="InterPro" id="IPR027417">
    <property type="entry name" value="P-loop_NTPase"/>
</dbReference>
<dbReference type="PROSITE" id="PS00211">
    <property type="entry name" value="ABC_TRANSPORTER_1"/>
    <property type="match status" value="1"/>
</dbReference>
<dbReference type="SUPFAM" id="SSF50331">
    <property type="entry name" value="MOP-like"/>
    <property type="match status" value="1"/>
</dbReference>
<feature type="domain" description="ABC transporter" evidence="6">
    <location>
        <begin position="1"/>
        <end position="229"/>
    </location>
</feature>
<proteinExistence type="inferred from homology"/>
<dbReference type="InterPro" id="IPR017871">
    <property type="entry name" value="ABC_transporter-like_CS"/>
</dbReference>